<name>A0A5J4UDQ3_9EUKA</name>
<evidence type="ECO:0000313" key="1">
    <source>
        <dbReference type="EMBL" id="KAA6368061.1"/>
    </source>
</evidence>
<reference evidence="1 2" key="1">
    <citation type="submission" date="2019-03" db="EMBL/GenBank/DDBJ databases">
        <title>Single cell metagenomics reveals metabolic interactions within the superorganism composed of flagellate Streblomastix strix and complex community of Bacteroidetes bacteria on its surface.</title>
        <authorList>
            <person name="Treitli S.C."/>
            <person name="Kolisko M."/>
            <person name="Husnik F."/>
            <person name="Keeling P."/>
            <person name="Hampl V."/>
        </authorList>
    </citation>
    <scope>NUCLEOTIDE SEQUENCE [LARGE SCALE GENOMIC DNA]</scope>
    <source>
        <strain evidence="1">ST1C</strain>
    </source>
</reference>
<evidence type="ECO:0008006" key="3">
    <source>
        <dbReference type="Google" id="ProtNLM"/>
    </source>
</evidence>
<organism evidence="1 2">
    <name type="scientific">Streblomastix strix</name>
    <dbReference type="NCBI Taxonomy" id="222440"/>
    <lineage>
        <taxon>Eukaryota</taxon>
        <taxon>Metamonada</taxon>
        <taxon>Preaxostyla</taxon>
        <taxon>Oxymonadida</taxon>
        <taxon>Streblomastigidae</taxon>
        <taxon>Streblomastix</taxon>
    </lineage>
</organism>
<accession>A0A5J4UDQ3</accession>
<evidence type="ECO:0000313" key="2">
    <source>
        <dbReference type="Proteomes" id="UP000324800"/>
    </source>
</evidence>
<dbReference type="GO" id="GO:0003677">
    <property type="term" value="F:DNA binding"/>
    <property type="evidence" value="ECO:0007669"/>
    <property type="project" value="InterPro"/>
</dbReference>
<dbReference type="SUPFAM" id="SSF56349">
    <property type="entry name" value="DNA breaking-rejoining enzymes"/>
    <property type="match status" value="1"/>
</dbReference>
<protein>
    <recommendedName>
        <fullName evidence="3">Tyr recombinase domain-containing protein</fullName>
    </recommendedName>
</protein>
<sequence>MMELAAMKRSDIQQIEDRTTIHTKVRKGKKIKEFNIKFLKRNDVCCAHEDLKLWLMDSQLWKDLGCSSELKELIGQVGVDDVFGGNMIRHLMMTMLRQDGASLELVNEFTSHAPVSSIVYRFCNKLEKADDLGSLLLKE</sequence>
<dbReference type="EMBL" id="SNRW01017713">
    <property type="protein sequence ID" value="KAA6368061.1"/>
    <property type="molecule type" value="Genomic_DNA"/>
</dbReference>
<gene>
    <name evidence="1" type="ORF">EZS28_036412</name>
</gene>
<comment type="caution">
    <text evidence="1">The sequence shown here is derived from an EMBL/GenBank/DDBJ whole genome shotgun (WGS) entry which is preliminary data.</text>
</comment>
<dbReference type="Proteomes" id="UP000324800">
    <property type="component" value="Unassembled WGS sequence"/>
</dbReference>
<dbReference type="AlphaFoldDB" id="A0A5J4UDQ3"/>
<proteinExistence type="predicted"/>
<dbReference type="InterPro" id="IPR011010">
    <property type="entry name" value="DNA_brk_join_enz"/>
</dbReference>
<dbReference type="OrthoDB" id="7699712at2759"/>